<organism evidence="1">
    <name type="scientific">Arundo donax</name>
    <name type="common">Giant reed</name>
    <name type="synonym">Donax arundinaceus</name>
    <dbReference type="NCBI Taxonomy" id="35708"/>
    <lineage>
        <taxon>Eukaryota</taxon>
        <taxon>Viridiplantae</taxon>
        <taxon>Streptophyta</taxon>
        <taxon>Embryophyta</taxon>
        <taxon>Tracheophyta</taxon>
        <taxon>Spermatophyta</taxon>
        <taxon>Magnoliopsida</taxon>
        <taxon>Liliopsida</taxon>
        <taxon>Poales</taxon>
        <taxon>Poaceae</taxon>
        <taxon>PACMAD clade</taxon>
        <taxon>Arundinoideae</taxon>
        <taxon>Arundineae</taxon>
        <taxon>Arundo</taxon>
    </lineage>
</organism>
<name>A0A0A8YQN9_ARUDO</name>
<evidence type="ECO:0000313" key="1">
    <source>
        <dbReference type="EMBL" id="JAD27155.1"/>
    </source>
</evidence>
<dbReference type="EMBL" id="GBRH01270740">
    <property type="protein sequence ID" value="JAD27155.1"/>
    <property type="molecule type" value="Transcribed_RNA"/>
</dbReference>
<protein>
    <submittedName>
        <fullName evidence="1">Uncharacterized protein</fullName>
    </submittedName>
</protein>
<reference evidence="1" key="1">
    <citation type="submission" date="2014-09" db="EMBL/GenBank/DDBJ databases">
        <authorList>
            <person name="Magalhaes I.L.F."/>
            <person name="Oliveira U."/>
            <person name="Santos F.R."/>
            <person name="Vidigal T.H.D.A."/>
            <person name="Brescovit A.D."/>
            <person name="Santos A.J."/>
        </authorList>
    </citation>
    <scope>NUCLEOTIDE SEQUENCE</scope>
    <source>
        <tissue evidence="1">Shoot tissue taken approximately 20 cm above the soil surface</tissue>
    </source>
</reference>
<proteinExistence type="predicted"/>
<reference evidence="1" key="2">
    <citation type="journal article" date="2015" name="Data Brief">
        <title>Shoot transcriptome of the giant reed, Arundo donax.</title>
        <authorList>
            <person name="Barrero R.A."/>
            <person name="Guerrero F.D."/>
            <person name="Moolhuijzen P."/>
            <person name="Goolsby J.A."/>
            <person name="Tidwell J."/>
            <person name="Bellgard S.E."/>
            <person name="Bellgard M.I."/>
        </authorList>
    </citation>
    <scope>NUCLEOTIDE SEQUENCE</scope>
    <source>
        <tissue evidence="1">Shoot tissue taken approximately 20 cm above the soil surface</tissue>
    </source>
</reference>
<dbReference type="AlphaFoldDB" id="A0A0A8YQN9"/>
<accession>A0A0A8YQN9</accession>
<sequence>MPYLTSIDGQSYHLSIITKNVGDRDQIKDRMITSNNQISSKEPYSFTKIDILAPTNKYVPDITIGSLHTEGSTLENRITTFIQ</sequence>